<dbReference type="Pfam" id="PF00652">
    <property type="entry name" value="Ricin_B_lectin"/>
    <property type="match status" value="1"/>
</dbReference>
<keyword evidence="5" id="KW-1185">Reference proteome</keyword>
<feature type="compositionally biased region" description="Low complexity" evidence="1">
    <location>
        <begin position="144"/>
        <end position="160"/>
    </location>
</feature>
<dbReference type="Proteomes" id="UP001595867">
    <property type="component" value="Unassembled WGS sequence"/>
</dbReference>
<feature type="region of interest" description="Disordered" evidence="1">
    <location>
        <begin position="1"/>
        <end position="41"/>
    </location>
</feature>
<reference evidence="5" key="1">
    <citation type="journal article" date="2019" name="Int. J. Syst. Evol. Microbiol.">
        <title>The Global Catalogue of Microorganisms (GCM) 10K type strain sequencing project: providing services to taxonomists for standard genome sequencing and annotation.</title>
        <authorList>
            <consortium name="The Broad Institute Genomics Platform"/>
            <consortium name="The Broad Institute Genome Sequencing Center for Infectious Disease"/>
            <person name="Wu L."/>
            <person name="Ma J."/>
        </authorList>
    </citation>
    <scope>NUCLEOTIDE SEQUENCE [LARGE SCALE GENOMIC DNA]</scope>
    <source>
        <strain evidence="5">TBRC 5832</strain>
    </source>
</reference>
<organism evidence="4 5">
    <name type="scientific">Actinoplanes subglobosus</name>
    <dbReference type="NCBI Taxonomy" id="1547892"/>
    <lineage>
        <taxon>Bacteria</taxon>
        <taxon>Bacillati</taxon>
        <taxon>Actinomycetota</taxon>
        <taxon>Actinomycetes</taxon>
        <taxon>Micromonosporales</taxon>
        <taxon>Micromonosporaceae</taxon>
        <taxon>Actinoplanes</taxon>
    </lineage>
</organism>
<dbReference type="RefSeq" id="WP_378073562.1">
    <property type="nucleotide sequence ID" value="NZ_JBHSBL010000041.1"/>
</dbReference>
<dbReference type="Gene3D" id="2.80.10.50">
    <property type="match status" value="1"/>
</dbReference>
<dbReference type="InterPro" id="IPR035992">
    <property type="entry name" value="Ricin_B-like_lectins"/>
</dbReference>
<sequence length="317" mass="32642">MGEELGEDRDPLLVRPFVLPDGDRQEAPRSTSTWPVDQRAGEMPTQLLPTVPDVLAVEPAPDDLEGGRRRRMLLLAGAGAVAVATVAGYALLRPGERPETWVSVPGQSLPAAVGPARSAGVSPSGFPSGGEGNDGEQGGSGEVTGSTRAPRSSSASADAGETSARPSTGSPGSDSKTTTPVAPVAPIDLTPTSAATGRGLLVTGNGLCLDLRGGAAAEGREVHIDDCNGTSPQRWQLNSDRTLEVLDMCAYLVGDGTVELTGCDGRTTAQWQLLQDGTLTNAANGRCLTDPYWGARPGNGVIVTACTGGTNQRWTFR</sequence>
<comment type="caution">
    <text evidence="4">The sequence shown here is derived from an EMBL/GenBank/DDBJ whole genome shotgun (WGS) entry which is preliminary data.</text>
</comment>
<evidence type="ECO:0000259" key="3">
    <source>
        <dbReference type="SMART" id="SM00458"/>
    </source>
</evidence>
<dbReference type="InterPro" id="IPR000772">
    <property type="entry name" value="Ricin_B_lectin"/>
</dbReference>
<keyword evidence="2" id="KW-0812">Transmembrane</keyword>
<feature type="compositionally biased region" description="Polar residues" evidence="1">
    <location>
        <begin position="164"/>
        <end position="180"/>
    </location>
</feature>
<name>A0ABV8JG46_9ACTN</name>
<dbReference type="SUPFAM" id="SSF50370">
    <property type="entry name" value="Ricin B-like lectins"/>
    <property type="match status" value="1"/>
</dbReference>
<dbReference type="EMBL" id="JBHSBL010000041">
    <property type="protein sequence ID" value="MFC4072690.1"/>
    <property type="molecule type" value="Genomic_DNA"/>
</dbReference>
<feature type="domain" description="Ricin B lectin" evidence="3">
    <location>
        <begin position="198"/>
        <end position="317"/>
    </location>
</feature>
<gene>
    <name evidence="4" type="ORF">ACFO0C_47825</name>
</gene>
<dbReference type="PROSITE" id="PS50231">
    <property type="entry name" value="RICIN_B_LECTIN"/>
    <property type="match status" value="1"/>
</dbReference>
<evidence type="ECO:0000313" key="5">
    <source>
        <dbReference type="Proteomes" id="UP001595867"/>
    </source>
</evidence>
<evidence type="ECO:0000256" key="1">
    <source>
        <dbReference type="SAM" id="MobiDB-lite"/>
    </source>
</evidence>
<feature type="compositionally biased region" description="Gly residues" evidence="1">
    <location>
        <begin position="127"/>
        <end position="142"/>
    </location>
</feature>
<dbReference type="SMART" id="SM00458">
    <property type="entry name" value="RICIN"/>
    <property type="match status" value="1"/>
</dbReference>
<feature type="transmembrane region" description="Helical" evidence="2">
    <location>
        <begin position="72"/>
        <end position="92"/>
    </location>
</feature>
<keyword evidence="2" id="KW-0472">Membrane</keyword>
<protein>
    <submittedName>
        <fullName evidence="4">Ricin-type beta-trefoil lectin domain protein</fullName>
    </submittedName>
</protein>
<evidence type="ECO:0000256" key="2">
    <source>
        <dbReference type="SAM" id="Phobius"/>
    </source>
</evidence>
<keyword evidence="2" id="KW-1133">Transmembrane helix</keyword>
<evidence type="ECO:0000313" key="4">
    <source>
        <dbReference type="EMBL" id="MFC4072690.1"/>
    </source>
</evidence>
<accession>A0ABV8JG46</accession>
<feature type="region of interest" description="Disordered" evidence="1">
    <location>
        <begin position="102"/>
        <end position="194"/>
    </location>
</feature>
<proteinExistence type="predicted"/>